<dbReference type="InterPro" id="IPR038729">
    <property type="entry name" value="Rad50/SbcC_AAA"/>
</dbReference>
<dbReference type="PANTHER" id="PTHR32114:SF2">
    <property type="entry name" value="ABC TRANSPORTER ABCH.3"/>
    <property type="match status" value="1"/>
</dbReference>
<feature type="domain" description="Rad50/SbcC-type AAA" evidence="16">
    <location>
        <begin position="6"/>
        <end position="229"/>
    </location>
</feature>
<evidence type="ECO:0000256" key="11">
    <source>
        <dbReference type="ARBA" id="ARBA00023054"/>
    </source>
</evidence>
<evidence type="ECO:0000256" key="5">
    <source>
        <dbReference type="ARBA" id="ARBA00022722"/>
    </source>
</evidence>
<feature type="region of interest" description="Disordered" evidence="15">
    <location>
        <begin position="381"/>
        <end position="405"/>
    </location>
</feature>
<dbReference type="EMBL" id="CP159578">
    <property type="protein sequence ID" value="XCJ80820.1"/>
    <property type="molecule type" value="Genomic_DNA"/>
</dbReference>
<keyword evidence="12" id="KW-0233">DNA recombination</keyword>
<dbReference type="PANTHER" id="PTHR32114">
    <property type="entry name" value="ABC TRANSPORTER ABCH.3"/>
    <property type="match status" value="1"/>
</dbReference>
<reference evidence="17" key="1">
    <citation type="submission" date="2024-06" db="EMBL/GenBank/DDBJ databases">
        <title>Complete genome of Salinicola endophyticus HNIBRBA4755.</title>
        <authorList>
            <person name="Shin S.Y."/>
            <person name="Kang H."/>
            <person name="Song J."/>
        </authorList>
    </citation>
    <scope>NUCLEOTIDE SEQUENCE</scope>
    <source>
        <strain evidence="17">HNIBRBA4755</strain>
    </source>
</reference>
<gene>
    <name evidence="17" type="ORF">ABV408_06445</name>
</gene>
<evidence type="ECO:0000256" key="8">
    <source>
        <dbReference type="ARBA" id="ARBA00022801"/>
    </source>
</evidence>
<dbReference type="Pfam" id="PF13558">
    <property type="entry name" value="SbcC_Walker_B"/>
    <property type="match status" value="1"/>
</dbReference>
<keyword evidence="6" id="KW-0547">Nucleotide-binding</keyword>
<dbReference type="GO" id="GO:0004527">
    <property type="term" value="F:exonuclease activity"/>
    <property type="evidence" value="ECO:0007669"/>
    <property type="project" value="UniProtKB-KW"/>
</dbReference>
<evidence type="ECO:0000256" key="4">
    <source>
        <dbReference type="ARBA" id="ARBA00022705"/>
    </source>
</evidence>
<keyword evidence="7" id="KW-0255">Endonuclease</keyword>
<protein>
    <recommendedName>
        <fullName evidence="3">Nuclease SbcCD subunit C</fullName>
    </recommendedName>
</protein>
<evidence type="ECO:0000256" key="2">
    <source>
        <dbReference type="ARBA" id="ARBA00011322"/>
    </source>
</evidence>
<feature type="compositionally biased region" description="Low complexity" evidence="15">
    <location>
        <begin position="385"/>
        <end position="405"/>
    </location>
</feature>
<evidence type="ECO:0000256" key="1">
    <source>
        <dbReference type="ARBA" id="ARBA00006930"/>
    </source>
</evidence>
<dbReference type="GO" id="GO:0016887">
    <property type="term" value="F:ATP hydrolysis activity"/>
    <property type="evidence" value="ECO:0007669"/>
    <property type="project" value="InterPro"/>
</dbReference>
<dbReference type="Pfam" id="PF13476">
    <property type="entry name" value="AAA_23"/>
    <property type="match status" value="1"/>
</dbReference>
<dbReference type="InterPro" id="IPR027417">
    <property type="entry name" value="P-loop_NTPase"/>
</dbReference>
<sequence>MKILAIRLENLASLAGRHELDFTASPLADQGLYAITGPTGAGKSTLLDALCLALYGSTPRLRQAPVRDSQVADVGRDTLTTADARTLLRRGCASGFAEVDFVGRDGRRYRARWGVRRARDKPDGSLQKIEQSLTDLDANQLLTAQKREFDRLLPERLGLNFDQFTRAVLLAQSEFAAFLKADDNARSELLERLTDTQHYSAISRAAFQRARRARGALEAIEARLADALPAAAEARAELEQEATTQQQALDALQTRRERLQAEGTELERQARLSADWQQAETTLQAAEAAIAAAQEERHTLAQLDALAPWRESVRQRRSLAETLARREQQLTEARAALERCDGERRTLAPELEAASAARERTAAALRDAQPELTQARELESERARLQQQRDQQRAEQTQLTATAAEEAQRQAQLQQQMAEQAQQIEAQRQHLAALLETATAQTTAADLRAALNQTRDKAQARLDALDGLTQAWRERQRLDHEQATLQQQLAQSRERLTQLEQAGQQAKRDLAAAEQRHAQIGEQIENARAARSDAVARLRQQLREETPCPVCGATDHPYRETPPAHPGEALVASIEAQERQQLDQETQRVAAAREQHQELSVEWRSCRQTLLAAEQLQQALAPAREAAASNLADHPLSAELSAAEQPGEWLENQREQALSERQQASERLQRLDTIERTLDPLERQRQSLALELGKRETRQALDRARLETLAASLPELEQALTRTHQTLAVVLGEHASAQAWQTALEEQRQQAQQQWEAQQTQWQTLENTHTRLTQQIADLAQRQQEEQTTHAELDRAWQAWRRTQPELDEARLENLLGYTEAAHRQLREACERRERERDAARVAVAERRRALLEQRRLLLPEVADAQLLDAEHAQTLSARLATQREDLQTLERECQDQQQRRDDAQQQLAEDDRRRRVQQEGARQREAAAQEVQRWERINGLIGSADGKRFRRIAQAYNLDHLLTHANQHLRALTPRYRVARGGSELGILVIDGDMADERRSVHSLSGGETFLVSLALALGLASMASHQLAIESLFIDEGFGSLDPASLALAMDALDGLQAQGRRVGVISHVQEMHERIPLQIRVEPKGNGASEVRVQRN</sequence>
<dbReference type="FunFam" id="3.40.50.300:FF:001446">
    <property type="entry name" value="DsDNA exonuclease SbcC"/>
    <property type="match status" value="1"/>
</dbReference>
<name>A0AB74UFY3_9GAMM</name>
<keyword evidence="5" id="KW-0540">Nuclease</keyword>
<comment type="similarity">
    <text evidence="1">Belongs to the SMC family. SbcC subfamily.</text>
</comment>
<keyword evidence="11 14" id="KW-0175">Coiled coil</keyword>
<feature type="coiled-coil region" evidence="14">
    <location>
        <begin position="575"/>
        <end position="602"/>
    </location>
</feature>
<dbReference type="GO" id="GO:0005524">
    <property type="term" value="F:ATP binding"/>
    <property type="evidence" value="ECO:0007669"/>
    <property type="project" value="UniProtKB-KW"/>
</dbReference>
<accession>A0AB74UFY3</accession>
<dbReference type="GO" id="GO:0006302">
    <property type="term" value="P:double-strand break repair"/>
    <property type="evidence" value="ECO:0007669"/>
    <property type="project" value="InterPro"/>
</dbReference>
<evidence type="ECO:0000256" key="14">
    <source>
        <dbReference type="SAM" id="Coils"/>
    </source>
</evidence>
<dbReference type="AlphaFoldDB" id="A0AB74UFY3"/>
<evidence type="ECO:0000259" key="16">
    <source>
        <dbReference type="Pfam" id="PF13476"/>
    </source>
</evidence>
<evidence type="ECO:0000256" key="9">
    <source>
        <dbReference type="ARBA" id="ARBA00022839"/>
    </source>
</evidence>
<organism evidence="17">
    <name type="scientific">Salinicola endophyticus</name>
    <dbReference type="NCBI Taxonomy" id="1949083"/>
    <lineage>
        <taxon>Bacteria</taxon>
        <taxon>Pseudomonadati</taxon>
        <taxon>Pseudomonadota</taxon>
        <taxon>Gammaproteobacteria</taxon>
        <taxon>Oceanospirillales</taxon>
        <taxon>Halomonadaceae</taxon>
        <taxon>Salinicola</taxon>
    </lineage>
</organism>
<keyword evidence="10" id="KW-0067">ATP-binding</keyword>
<feature type="region of interest" description="Disordered" evidence="15">
    <location>
        <begin position="892"/>
        <end position="929"/>
    </location>
</feature>
<evidence type="ECO:0000313" key="17">
    <source>
        <dbReference type="EMBL" id="XCJ80820.1"/>
    </source>
</evidence>
<comment type="subunit">
    <text evidence="2">Heterodimer of SbcC and SbcD.</text>
</comment>
<comment type="function">
    <text evidence="13">SbcCD cleaves DNA hairpin structures. These structures can inhibit DNA replication and are intermediates in certain DNA recombination reactions. The complex acts as a 3'-&gt;5' double strand exonuclease that can open hairpins. It also has a 5' single-strand endonuclease activity.</text>
</comment>
<evidence type="ECO:0000256" key="13">
    <source>
        <dbReference type="ARBA" id="ARBA00055999"/>
    </source>
</evidence>
<dbReference type="GO" id="GO:0006310">
    <property type="term" value="P:DNA recombination"/>
    <property type="evidence" value="ECO:0007669"/>
    <property type="project" value="UniProtKB-KW"/>
</dbReference>
<feature type="coiled-coil region" evidence="14">
    <location>
        <begin position="235"/>
        <end position="343"/>
    </location>
</feature>
<evidence type="ECO:0000256" key="12">
    <source>
        <dbReference type="ARBA" id="ARBA00023172"/>
    </source>
</evidence>
<dbReference type="SUPFAM" id="SSF52540">
    <property type="entry name" value="P-loop containing nucleoside triphosphate hydrolases"/>
    <property type="match status" value="2"/>
</dbReference>
<evidence type="ECO:0000256" key="3">
    <source>
        <dbReference type="ARBA" id="ARBA00013368"/>
    </source>
</evidence>
<evidence type="ECO:0000256" key="7">
    <source>
        <dbReference type="ARBA" id="ARBA00022759"/>
    </source>
</evidence>
<evidence type="ECO:0000256" key="10">
    <source>
        <dbReference type="ARBA" id="ARBA00022840"/>
    </source>
</evidence>
<keyword evidence="9" id="KW-0269">Exonuclease</keyword>
<evidence type="ECO:0000256" key="15">
    <source>
        <dbReference type="SAM" id="MobiDB-lite"/>
    </source>
</evidence>
<dbReference type="GO" id="GO:0006260">
    <property type="term" value="P:DNA replication"/>
    <property type="evidence" value="ECO:0007669"/>
    <property type="project" value="UniProtKB-KW"/>
</dbReference>
<keyword evidence="8" id="KW-0378">Hydrolase</keyword>
<dbReference type="RefSeq" id="WP_353981628.1">
    <property type="nucleotide sequence ID" value="NZ_CP159578.1"/>
</dbReference>
<dbReference type="GO" id="GO:0004519">
    <property type="term" value="F:endonuclease activity"/>
    <property type="evidence" value="ECO:0007669"/>
    <property type="project" value="UniProtKB-KW"/>
</dbReference>
<evidence type="ECO:0000256" key="6">
    <source>
        <dbReference type="ARBA" id="ARBA00022741"/>
    </source>
</evidence>
<dbReference type="Gene3D" id="3.40.50.300">
    <property type="entry name" value="P-loop containing nucleotide triphosphate hydrolases"/>
    <property type="match status" value="2"/>
</dbReference>
<keyword evidence="4" id="KW-0235">DNA replication</keyword>
<proteinExistence type="inferred from homology"/>